<evidence type="ECO:0000313" key="2">
    <source>
        <dbReference type="EMBL" id="SUP76974.1"/>
    </source>
</evidence>
<dbReference type="EMBL" id="UHJA01000001">
    <property type="protein sequence ID" value="SUP76974.1"/>
    <property type="molecule type" value="Genomic_DNA"/>
</dbReference>
<protein>
    <submittedName>
        <fullName evidence="2">Fimbrial protein</fullName>
    </submittedName>
</protein>
<sequence length="331" mass="35389">MKKVVPIILLSLFSLFSSKTMALNCTGVGDVVIDSVVLDKMVYLSNSENGDVIWESDVFTRNITCTSSITEPVYIYAYPKMASETLPDNVEMGLFFDGHDLGTMDATGDVTSRRTNTGWTVNGGTPLVKNGVTFQTYLKKTGDINTAGVTNITLFQLDGEGGLNTMPTAKNYKFVISGWNNVGTLDCRENITGGSFSVTSETDQVVAGTASSQINHPTIAVTCTGDASSLSMTKSISGRLDLLGSGGSFSTNKEGLTLSMFYEGTELRPNDDIIVDIPVSSGSGSKVFSFDVKPALSVLQLNNPSWLFSDSDEAISATIPFSFTPTRVNLN</sequence>
<dbReference type="Proteomes" id="UP000254835">
    <property type="component" value="Unassembled WGS sequence"/>
</dbReference>
<proteinExistence type="predicted"/>
<dbReference type="RefSeq" id="WP_004706911.1">
    <property type="nucleotide sequence ID" value="NZ_CABHXP010000185.1"/>
</dbReference>
<dbReference type="AlphaFoldDB" id="A0A380PTM6"/>
<organism evidence="2 3">
    <name type="scientific">Yersinia frederiksenii</name>
    <dbReference type="NCBI Taxonomy" id="29484"/>
    <lineage>
        <taxon>Bacteria</taxon>
        <taxon>Pseudomonadati</taxon>
        <taxon>Pseudomonadota</taxon>
        <taxon>Gammaproteobacteria</taxon>
        <taxon>Enterobacterales</taxon>
        <taxon>Yersiniaceae</taxon>
        <taxon>Yersinia</taxon>
    </lineage>
</organism>
<feature type="chain" id="PRO_5017012932" evidence="1">
    <location>
        <begin position="23"/>
        <end position="331"/>
    </location>
</feature>
<accession>A0A380PTM6</accession>
<name>A0A380PTM6_YERFR</name>
<reference evidence="2 3" key="1">
    <citation type="submission" date="2018-06" db="EMBL/GenBank/DDBJ databases">
        <authorList>
            <consortium name="Pathogen Informatics"/>
            <person name="Doyle S."/>
        </authorList>
    </citation>
    <scope>NUCLEOTIDE SEQUENCE [LARGE SCALE GENOMIC DNA]</scope>
    <source>
        <strain evidence="2 3">NCTC11470</strain>
    </source>
</reference>
<dbReference type="GeneID" id="57906031"/>
<feature type="signal peptide" evidence="1">
    <location>
        <begin position="1"/>
        <end position="22"/>
    </location>
</feature>
<keyword evidence="1" id="KW-0732">Signal</keyword>
<evidence type="ECO:0000256" key="1">
    <source>
        <dbReference type="SAM" id="SignalP"/>
    </source>
</evidence>
<dbReference type="OrthoDB" id="8926940at2"/>
<gene>
    <name evidence="2" type="ORF">NCTC11470_02032</name>
</gene>
<evidence type="ECO:0000313" key="3">
    <source>
        <dbReference type="Proteomes" id="UP000254835"/>
    </source>
</evidence>